<keyword evidence="2" id="KW-1185">Reference proteome</keyword>
<name>A0ABW4QXF1_9BACT</name>
<dbReference type="EMBL" id="JBHUFD010000006">
    <property type="protein sequence ID" value="MFD1874274.1"/>
    <property type="molecule type" value="Genomic_DNA"/>
</dbReference>
<comment type="caution">
    <text evidence="1">The sequence shown here is derived from an EMBL/GenBank/DDBJ whole genome shotgun (WGS) entry which is preliminary data.</text>
</comment>
<reference evidence="2" key="1">
    <citation type="journal article" date="2019" name="Int. J. Syst. Evol. Microbiol.">
        <title>The Global Catalogue of Microorganisms (GCM) 10K type strain sequencing project: providing services to taxonomists for standard genome sequencing and annotation.</title>
        <authorList>
            <consortium name="The Broad Institute Genomics Platform"/>
            <consortium name="The Broad Institute Genome Sequencing Center for Infectious Disease"/>
            <person name="Wu L."/>
            <person name="Ma J."/>
        </authorList>
    </citation>
    <scope>NUCLEOTIDE SEQUENCE [LARGE SCALE GENOMIC DNA]</scope>
    <source>
        <strain evidence="2">CGMCC 1.15795</strain>
    </source>
</reference>
<organism evidence="1 2">
    <name type="scientific">Hymenobacter bucti</name>
    <dbReference type="NCBI Taxonomy" id="1844114"/>
    <lineage>
        <taxon>Bacteria</taxon>
        <taxon>Pseudomonadati</taxon>
        <taxon>Bacteroidota</taxon>
        <taxon>Cytophagia</taxon>
        <taxon>Cytophagales</taxon>
        <taxon>Hymenobacteraceae</taxon>
        <taxon>Hymenobacter</taxon>
    </lineage>
</organism>
<proteinExistence type="predicted"/>
<evidence type="ECO:0000313" key="1">
    <source>
        <dbReference type="EMBL" id="MFD1874274.1"/>
    </source>
</evidence>
<gene>
    <name evidence="1" type="ORF">ACFSDX_17650</name>
</gene>
<evidence type="ECO:0000313" key="2">
    <source>
        <dbReference type="Proteomes" id="UP001597197"/>
    </source>
</evidence>
<protein>
    <submittedName>
        <fullName evidence="1">Uncharacterized protein</fullName>
    </submittedName>
</protein>
<dbReference type="Proteomes" id="UP001597197">
    <property type="component" value="Unassembled WGS sequence"/>
</dbReference>
<dbReference type="RefSeq" id="WP_382315928.1">
    <property type="nucleotide sequence ID" value="NZ_JBHUFD010000006.1"/>
</dbReference>
<accession>A0ABW4QXF1</accession>
<sequence length="61" mass="6733">MSDFAPILAREIRQLHEDVLDAMQANGQQATGRTAAAIRDESGPEYASLFGPAIEVWRFRG</sequence>